<comment type="caution">
    <text evidence="3">The sequence shown here is derived from an EMBL/GenBank/DDBJ whole genome shotgun (WGS) entry which is preliminary data.</text>
</comment>
<evidence type="ECO:0000313" key="3">
    <source>
        <dbReference type="EMBL" id="OAZ41472.1"/>
    </source>
</evidence>
<dbReference type="CDD" id="cd00060">
    <property type="entry name" value="FHA"/>
    <property type="match status" value="1"/>
</dbReference>
<dbReference type="InterPro" id="IPR000253">
    <property type="entry name" value="FHA_dom"/>
</dbReference>
<name>A0ABX2WJJ2_9MICO</name>
<reference evidence="4" key="1">
    <citation type="submission" date="2016-06" db="EMBL/GenBank/DDBJ databases">
        <title>Genome sequencing of cellulolytic organisms.</title>
        <authorList>
            <person name="Bohra V."/>
            <person name="Dafale N.A."/>
            <person name="Purohit H.J."/>
        </authorList>
    </citation>
    <scope>NUCLEOTIDE SEQUENCE [LARGE SCALE GENOMIC DNA]</scope>
    <source>
        <strain evidence="4">ND21</strain>
    </source>
</reference>
<dbReference type="SUPFAM" id="SSF49879">
    <property type="entry name" value="SMAD/FHA domain"/>
    <property type="match status" value="1"/>
</dbReference>
<dbReference type="Proteomes" id="UP000093918">
    <property type="component" value="Unassembled WGS sequence"/>
</dbReference>
<dbReference type="EMBL" id="LZEM01000016">
    <property type="protein sequence ID" value="OAZ41472.1"/>
    <property type="molecule type" value="Genomic_DNA"/>
</dbReference>
<evidence type="ECO:0000313" key="4">
    <source>
        <dbReference type="Proteomes" id="UP000093918"/>
    </source>
</evidence>
<dbReference type="Gene3D" id="2.60.200.20">
    <property type="match status" value="1"/>
</dbReference>
<accession>A0ABX2WJJ2</accession>
<organism evidence="3 4">
    <name type="scientific">Microbacterium arborescens</name>
    <dbReference type="NCBI Taxonomy" id="33883"/>
    <lineage>
        <taxon>Bacteria</taxon>
        <taxon>Bacillati</taxon>
        <taxon>Actinomycetota</taxon>
        <taxon>Actinomycetes</taxon>
        <taxon>Micrococcales</taxon>
        <taxon>Microbacteriaceae</taxon>
        <taxon>Microbacterium</taxon>
    </lineage>
</organism>
<sequence length="210" mass="21865">MFGACSDRELRDAIIQRARDLAKEWGKDVVLETAGALGEVRLLLTPAGAVTASASAAAPASAPASAADSAPVAPAPVTALDLPEPRQAVPVEDTVFVDRSPRIELVVDVDGHKTVAALPAVLGRRPHRDGFTPVPIASPFREASRTHATVEFDGSGLVITDLHSRNGTYIGGRLLPSGGTQRLFDGQRVELGDVCMTLTTAPTGQRSAVS</sequence>
<protein>
    <recommendedName>
        <fullName evidence="2">FHA domain-containing protein</fullName>
    </recommendedName>
</protein>
<dbReference type="PROSITE" id="PS50006">
    <property type="entry name" value="FHA_DOMAIN"/>
    <property type="match status" value="1"/>
</dbReference>
<dbReference type="Pfam" id="PF00498">
    <property type="entry name" value="FHA"/>
    <property type="match status" value="1"/>
</dbReference>
<proteinExistence type="predicted"/>
<evidence type="ECO:0000259" key="2">
    <source>
        <dbReference type="PROSITE" id="PS50006"/>
    </source>
</evidence>
<dbReference type="SMART" id="SM00240">
    <property type="entry name" value="FHA"/>
    <property type="match status" value="1"/>
</dbReference>
<dbReference type="InterPro" id="IPR008984">
    <property type="entry name" value="SMAD_FHA_dom_sf"/>
</dbReference>
<feature type="domain" description="FHA" evidence="2">
    <location>
        <begin position="120"/>
        <end position="175"/>
    </location>
</feature>
<keyword evidence="1" id="KW-0597">Phosphoprotein</keyword>
<evidence type="ECO:0000256" key="1">
    <source>
        <dbReference type="ARBA" id="ARBA00022553"/>
    </source>
</evidence>
<keyword evidence="4" id="KW-1185">Reference proteome</keyword>
<gene>
    <name evidence="3" type="ORF">A9Z40_02000</name>
</gene>